<comment type="caution">
    <text evidence="1">The sequence shown here is derived from an EMBL/GenBank/DDBJ whole genome shotgun (WGS) entry which is preliminary data.</text>
</comment>
<evidence type="ECO:0000313" key="1">
    <source>
        <dbReference type="EMBL" id="TRL35394.1"/>
    </source>
</evidence>
<dbReference type="RefSeq" id="WP_142862491.1">
    <property type="nucleotide sequence ID" value="NZ_VJMF01000030.1"/>
</dbReference>
<reference evidence="1 2" key="1">
    <citation type="submission" date="2019-07" db="EMBL/GenBank/DDBJ databases">
        <title>Ln-dependent methylotrophs.</title>
        <authorList>
            <person name="Tani A."/>
        </authorList>
    </citation>
    <scope>NUCLEOTIDE SEQUENCE [LARGE SCALE GENOMIC DNA]</scope>
    <source>
        <strain evidence="1 2">SM89A</strain>
    </source>
</reference>
<protein>
    <submittedName>
        <fullName evidence="1">Uncharacterized protein</fullName>
    </submittedName>
</protein>
<dbReference type="Proteomes" id="UP000316781">
    <property type="component" value="Unassembled WGS sequence"/>
</dbReference>
<organism evidence="1 2">
    <name type="scientific">Methylosinus sporium</name>
    <dbReference type="NCBI Taxonomy" id="428"/>
    <lineage>
        <taxon>Bacteria</taxon>
        <taxon>Pseudomonadati</taxon>
        <taxon>Pseudomonadota</taxon>
        <taxon>Alphaproteobacteria</taxon>
        <taxon>Hyphomicrobiales</taxon>
        <taxon>Methylocystaceae</taxon>
        <taxon>Methylosinus</taxon>
    </lineage>
</organism>
<dbReference type="EMBL" id="VJMF01000030">
    <property type="protein sequence ID" value="TRL35394.1"/>
    <property type="molecule type" value="Genomic_DNA"/>
</dbReference>
<evidence type="ECO:0000313" key="2">
    <source>
        <dbReference type="Proteomes" id="UP000316781"/>
    </source>
</evidence>
<accession>A0A549T0J0</accession>
<dbReference type="AlphaFoldDB" id="A0A549T0J0"/>
<sequence>MADTLVLPTEEAKGMDLKAFFCKLLGSARFEGELVKRIDISKAPFCITLECRQNEDGIFGVLNISGAGSVDEFYLDKNSMARLAAGLSDVGSGRGETLR</sequence>
<name>A0A549T0J0_METSR</name>
<proteinExistence type="predicted"/>
<gene>
    <name evidence="1" type="ORF">FM996_07540</name>
</gene>